<protein>
    <submittedName>
        <fullName evidence="3">Uncharacterized protein</fullName>
    </submittedName>
</protein>
<evidence type="ECO:0000256" key="2">
    <source>
        <dbReference type="SAM" id="SignalP"/>
    </source>
</evidence>
<keyword evidence="4" id="KW-1185">Reference proteome</keyword>
<accession>A0ABQ8EA95</accession>
<sequence>MPHGPQRVGFVLLLLFTFELRLATLFSSGSVIPEDFDLSIDFPFLISYRLFFVAVACAVAPEVSGSWTPVVRLDLHPSVSIRCSNQRNEKQDLKKLWCGVEMSKEGSGGGGNGAEQEEEEEKGGEEEKTEMRGGWSRKMTTAAWASTCGLRPTSAVHLRLATLFSSGSVIPEDFDLSIDFPFLISYRLFFVAVACAVAPEVSGSWTPVVRLDLHPSVSIRCSNQRNEKQDLKKLWCGVEMSKEGSGGGGNGAEQEEEEEKAEKKRRQRCEEDGVGR</sequence>
<keyword evidence="2" id="KW-0732">Signal</keyword>
<feature type="region of interest" description="Disordered" evidence="1">
    <location>
        <begin position="104"/>
        <end position="135"/>
    </location>
</feature>
<gene>
    <name evidence="3" type="ORF">HID58_006042</name>
</gene>
<name>A0ABQ8EA95_BRANA</name>
<evidence type="ECO:0000313" key="4">
    <source>
        <dbReference type="Proteomes" id="UP000824890"/>
    </source>
</evidence>
<feature type="compositionally biased region" description="Acidic residues" evidence="1">
    <location>
        <begin position="115"/>
        <end position="124"/>
    </location>
</feature>
<reference evidence="3 4" key="1">
    <citation type="submission" date="2021-05" db="EMBL/GenBank/DDBJ databases">
        <title>Genome Assembly of Synthetic Allotetraploid Brassica napus Reveals Homoeologous Exchanges between Subgenomes.</title>
        <authorList>
            <person name="Davis J.T."/>
        </authorList>
    </citation>
    <scope>NUCLEOTIDE SEQUENCE [LARGE SCALE GENOMIC DNA]</scope>
    <source>
        <strain evidence="4">cv. Da-Ae</strain>
        <tissue evidence="3">Seedling</tissue>
    </source>
</reference>
<feature type="region of interest" description="Disordered" evidence="1">
    <location>
        <begin position="241"/>
        <end position="276"/>
    </location>
</feature>
<dbReference type="EMBL" id="JAGKQM010000002">
    <property type="protein sequence ID" value="KAH0938581.1"/>
    <property type="molecule type" value="Genomic_DNA"/>
</dbReference>
<evidence type="ECO:0000313" key="3">
    <source>
        <dbReference type="EMBL" id="KAH0938581.1"/>
    </source>
</evidence>
<feature type="signal peptide" evidence="2">
    <location>
        <begin position="1"/>
        <end position="23"/>
    </location>
</feature>
<feature type="chain" id="PRO_5045278178" evidence="2">
    <location>
        <begin position="24"/>
        <end position="276"/>
    </location>
</feature>
<proteinExistence type="predicted"/>
<comment type="caution">
    <text evidence="3">The sequence shown here is derived from an EMBL/GenBank/DDBJ whole genome shotgun (WGS) entry which is preliminary data.</text>
</comment>
<evidence type="ECO:0000256" key="1">
    <source>
        <dbReference type="SAM" id="MobiDB-lite"/>
    </source>
</evidence>
<organism evidence="3 4">
    <name type="scientific">Brassica napus</name>
    <name type="common">Rape</name>
    <dbReference type="NCBI Taxonomy" id="3708"/>
    <lineage>
        <taxon>Eukaryota</taxon>
        <taxon>Viridiplantae</taxon>
        <taxon>Streptophyta</taxon>
        <taxon>Embryophyta</taxon>
        <taxon>Tracheophyta</taxon>
        <taxon>Spermatophyta</taxon>
        <taxon>Magnoliopsida</taxon>
        <taxon>eudicotyledons</taxon>
        <taxon>Gunneridae</taxon>
        <taxon>Pentapetalae</taxon>
        <taxon>rosids</taxon>
        <taxon>malvids</taxon>
        <taxon>Brassicales</taxon>
        <taxon>Brassicaceae</taxon>
        <taxon>Brassiceae</taxon>
        <taxon>Brassica</taxon>
    </lineage>
</organism>
<dbReference type="Proteomes" id="UP000824890">
    <property type="component" value="Unassembled WGS sequence"/>
</dbReference>